<evidence type="ECO:0000313" key="2">
    <source>
        <dbReference type="Proteomes" id="UP000784294"/>
    </source>
</evidence>
<name>A0A3S5ACT2_9PLAT</name>
<proteinExistence type="predicted"/>
<dbReference type="OrthoDB" id="342131at2759"/>
<gene>
    <name evidence="1" type="ORF">PXEA_LOCUS14056</name>
</gene>
<sequence length="127" mass="14047">MPLATFNVCHSHIIISFEWVFGIIQAGHLSGHRFHADNAVCHPTQSLLLTTSHHLHNRTHSILPADSMSSTTLDPEDVDEEAGELILWRVEPVGPLSVARTAVPWPPSASRGHQGISFILFLIQNLF</sequence>
<evidence type="ECO:0000313" key="1">
    <source>
        <dbReference type="EMBL" id="VEL20616.1"/>
    </source>
</evidence>
<comment type="caution">
    <text evidence="1">The sequence shown here is derived from an EMBL/GenBank/DDBJ whole genome shotgun (WGS) entry which is preliminary data.</text>
</comment>
<dbReference type="EMBL" id="CAAALY010047264">
    <property type="protein sequence ID" value="VEL20616.1"/>
    <property type="molecule type" value="Genomic_DNA"/>
</dbReference>
<dbReference type="Proteomes" id="UP000784294">
    <property type="component" value="Unassembled WGS sequence"/>
</dbReference>
<accession>A0A3S5ACT2</accession>
<organism evidence="1 2">
    <name type="scientific">Protopolystoma xenopodis</name>
    <dbReference type="NCBI Taxonomy" id="117903"/>
    <lineage>
        <taxon>Eukaryota</taxon>
        <taxon>Metazoa</taxon>
        <taxon>Spiralia</taxon>
        <taxon>Lophotrochozoa</taxon>
        <taxon>Platyhelminthes</taxon>
        <taxon>Monogenea</taxon>
        <taxon>Polyopisthocotylea</taxon>
        <taxon>Polystomatidea</taxon>
        <taxon>Polystomatidae</taxon>
        <taxon>Protopolystoma</taxon>
    </lineage>
</organism>
<reference evidence="1" key="1">
    <citation type="submission" date="2018-11" db="EMBL/GenBank/DDBJ databases">
        <authorList>
            <consortium name="Pathogen Informatics"/>
        </authorList>
    </citation>
    <scope>NUCLEOTIDE SEQUENCE</scope>
</reference>
<protein>
    <submittedName>
        <fullName evidence="1">Uncharacterized protein</fullName>
    </submittedName>
</protein>
<keyword evidence="2" id="KW-1185">Reference proteome</keyword>
<dbReference type="AlphaFoldDB" id="A0A3S5ACT2"/>